<evidence type="ECO:0000256" key="1">
    <source>
        <dbReference type="SAM" id="MobiDB-lite"/>
    </source>
</evidence>
<organism evidence="2 3">
    <name type="scientific">Streptomyces luteolifulvus</name>
    <dbReference type="NCBI Taxonomy" id="2615112"/>
    <lineage>
        <taxon>Bacteria</taxon>
        <taxon>Bacillati</taxon>
        <taxon>Actinomycetota</taxon>
        <taxon>Actinomycetes</taxon>
        <taxon>Kitasatosporales</taxon>
        <taxon>Streptomycetaceae</taxon>
        <taxon>Streptomyces</taxon>
    </lineage>
</organism>
<feature type="region of interest" description="Disordered" evidence="1">
    <location>
        <begin position="1"/>
        <end position="66"/>
    </location>
</feature>
<accession>A0A6H9UVM2</accession>
<comment type="caution">
    <text evidence="2">The sequence shown here is derived from an EMBL/GenBank/DDBJ whole genome shotgun (WGS) entry which is preliminary data.</text>
</comment>
<name>A0A6H9UVM2_9ACTN</name>
<feature type="compositionally biased region" description="Basic and acidic residues" evidence="1">
    <location>
        <begin position="48"/>
        <end position="59"/>
    </location>
</feature>
<dbReference type="Proteomes" id="UP000442707">
    <property type="component" value="Unassembled WGS sequence"/>
</dbReference>
<reference evidence="2 3" key="1">
    <citation type="submission" date="2019-09" db="EMBL/GenBank/DDBJ databases">
        <title>Screening of Novel Bioactive Compounds from Soil-Associated.</title>
        <authorList>
            <person name="Zhao S."/>
        </authorList>
    </citation>
    <scope>NUCLEOTIDE SEQUENCE [LARGE SCALE GENOMIC DNA]</scope>
    <source>
        <strain evidence="2 3">HIT-DPA4</strain>
    </source>
</reference>
<sequence length="66" mass="7623">MGEKEEPDPRRCVCRGQRRHPPPARQRPLDRGPPAGRPQPLGRRRRVGHADRIRADRCAHRAMRTA</sequence>
<proteinExistence type="predicted"/>
<gene>
    <name evidence="2" type="ORF">F7R91_25165</name>
</gene>
<keyword evidence="3" id="KW-1185">Reference proteome</keyword>
<feature type="compositionally biased region" description="Basic residues" evidence="1">
    <location>
        <begin position="12"/>
        <end position="22"/>
    </location>
</feature>
<evidence type="ECO:0000313" key="2">
    <source>
        <dbReference type="EMBL" id="KAB1143543.1"/>
    </source>
</evidence>
<evidence type="ECO:0000313" key="3">
    <source>
        <dbReference type="Proteomes" id="UP000442707"/>
    </source>
</evidence>
<feature type="compositionally biased region" description="Basic and acidic residues" evidence="1">
    <location>
        <begin position="1"/>
        <end position="11"/>
    </location>
</feature>
<dbReference type="AlphaFoldDB" id="A0A6H9UVM2"/>
<dbReference type="EMBL" id="VZRB01000019">
    <property type="protein sequence ID" value="KAB1143543.1"/>
    <property type="molecule type" value="Genomic_DNA"/>
</dbReference>
<protein>
    <submittedName>
        <fullName evidence="2">Uncharacterized protein</fullName>
    </submittedName>
</protein>